<sequence length="291" mass="29671">MGGTGRPMRGVALVIAATFLFAVADTLGKHLALLYAATLILAARYAINLAIVAAVMLPRHGAALWKTDRSGLVILRGLCLASASITMLLALRVLPVAETVAIIYIAPVLVMLASGPVLGERVSVLGWVGAGLGFAGVLLVARPGSGLDPMGVGLALGNAVLATGYYLLTRALARTETTMALMFHTALVGTIVFVAVALALPPPLLPGAMDAGLMVALGALATAGHLMFTAAYREAPAATLAPVNYMHIAFATVLGALVFRQVPDALGFVGMAGIAAAGLLSAWQAARQSRV</sequence>
<dbReference type="InterPro" id="IPR037185">
    <property type="entry name" value="EmrE-like"/>
</dbReference>
<accession>A0A3S8U608</accession>
<comment type="similarity">
    <text evidence="2">Belongs to the drug/metabolite transporter (DMT) superfamily. 10 TMS drug/metabolite exporter (DME) (TC 2.A.7.3) family.</text>
</comment>
<evidence type="ECO:0000256" key="4">
    <source>
        <dbReference type="ARBA" id="ARBA00022989"/>
    </source>
</evidence>
<feature type="transmembrane region" description="Helical" evidence="6">
    <location>
        <begin position="180"/>
        <end position="200"/>
    </location>
</feature>
<dbReference type="Pfam" id="PF00892">
    <property type="entry name" value="EamA"/>
    <property type="match status" value="2"/>
</dbReference>
<feature type="domain" description="EamA" evidence="7">
    <location>
        <begin position="9"/>
        <end position="141"/>
    </location>
</feature>
<reference evidence="8 9" key="1">
    <citation type="submission" date="2018-12" db="EMBL/GenBank/DDBJ databases">
        <title>Complete genome sequencing of Tabrizicola sp. K13M18.</title>
        <authorList>
            <person name="Bae J.-W."/>
        </authorList>
    </citation>
    <scope>NUCLEOTIDE SEQUENCE [LARGE SCALE GENOMIC DNA]</scope>
    <source>
        <strain evidence="8 9">K13M18</strain>
    </source>
</reference>
<feature type="transmembrane region" description="Helical" evidence="6">
    <location>
        <begin position="70"/>
        <end position="94"/>
    </location>
</feature>
<feature type="transmembrane region" description="Helical" evidence="6">
    <location>
        <begin position="265"/>
        <end position="286"/>
    </location>
</feature>
<evidence type="ECO:0000256" key="3">
    <source>
        <dbReference type="ARBA" id="ARBA00022692"/>
    </source>
</evidence>
<dbReference type="EMBL" id="CP034328">
    <property type="protein sequence ID" value="AZL58969.1"/>
    <property type="molecule type" value="Genomic_DNA"/>
</dbReference>
<evidence type="ECO:0000256" key="5">
    <source>
        <dbReference type="ARBA" id="ARBA00023136"/>
    </source>
</evidence>
<feature type="transmembrane region" description="Helical" evidence="6">
    <location>
        <begin position="125"/>
        <end position="144"/>
    </location>
</feature>
<feature type="transmembrane region" description="Helical" evidence="6">
    <location>
        <begin position="239"/>
        <end position="259"/>
    </location>
</feature>
<feature type="transmembrane region" description="Helical" evidence="6">
    <location>
        <begin position="150"/>
        <end position="168"/>
    </location>
</feature>
<dbReference type="AlphaFoldDB" id="A0A3S8U608"/>
<dbReference type="GO" id="GO:0016020">
    <property type="term" value="C:membrane"/>
    <property type="evidence" value="ECO:0007669"/>
    <property type="project" value="UniProtKB-SubCell"/>
</dbReference>
<organism evidence="8 9">
    <name type="scientific">Tabrizicola piscis</name>
    <dbReference type="NCBI Taxonomy" id="2494374"/>
    <lineage>
        <taxon>Bacteria</taxon>
        <taxon>Pseudomonadati</taxon>
        <taxon>Pseudomonadota</taxon>
        <taxon>Alphaproteobacteria</taxon>
        <taxon>Rhodobacterales</taxon>
        <taxon>Paracoccaceae</taxon>
        <taxon>Tabrizicola</taxon>
    </lineage>
</organism>
<keyword evidence="5 6" id="KW-0472">Membrane</keyword>
<dbReference type="SUPFAM" id="SSF103481">
    <property type="entry name" value="Multidrug resistance efflux transporter EmrE"/>
    <property type="match status" value="2"/>
</dbReference>
<feature type="transmembrane region" description="Helical" evidence="6">
    <location>
        <begin position="34"/>
        <end position="58"/>
    </location>
</feature>
<feature type="domain" description="EamA" evidence="7">
    <location>
        <begin position="150"/>
        <end position="279"/>
    </location>
</feature>
<evidence type="ECO:0000313" key="9">
    <source>
        <dbReference type="Proteomes" id="UP000282002"/>
    </source>
</evidence>
<feature type="transmembrane region" description="Helical" evidence="6">
    <location>
        <begin position="100"/>
        <end position="118"/>
    </location>
</feature>
<evidence type="ECO:0000256" key="2">
    <source>
        <dbReference type="ARBA" id="ARBA00009853"/>
    </source>
</evidence>
<proteinExistence type="inferred from homology"/>
<gene>
    <name evidence="8" type="ORF">EI545_09045</name>
</gene>
<keyword evidence="3 6" id="KW-0812">Transmembrane</keyword>
<dbReference type="RefSeq" id="WP_125325167.1">
    <property type="nucleotide sequence ID" value="NZ_CP034328.1"/>
</dbReference>
<evidence type="ECO:0000259" key="7">
    <source>
        <dbReference type="Pfam" id="PF00892"/>
    </source>
</evidence>
<evidence type="ECO:0000313" key="8">
    <source>
        <dbReference type="EMBL" id="AZL58969.1"/>
    </source>
</evidence>
<dbReference type="Proteomes" id="UP000282002">
    <property type="component" value="Chromosome"/>
</dbReference>
<feature type="transmembrane region" description="Helical" evidence="6">
    <location>
        <begin position="212"/>
        <end position="232"/>
    </location>
</feature>
<name>A0A3S8U608_9RHOB</name>
<keyword evidence="4 6" id="KW-1133">Transmembrane helix</keyword>
<dbReference type="PANTHER" id="PTHR22911:SF6">
    <property type="entry name" value="SOLUTE CARRIER FAMILY 35 MEMBER G1"/>
    <property type="match status" value="1"/>
</dbReference>
<dbReference type="PANTHER" id="PTHR22911">
    <property type="entry name" value="ACYL-MALONYL CONDENSING ENZYME-RELATED"/>
    <property type="match status" value="1"/>
</dbReference>
<keyword evidence="9" id="KW-1185">Reference proteome</keyword>
<dbReference type="KEGG" id="taw:EI545_09045"/>
<dbReference type="InterPro" id="IPR000620">
    <property type="entry name" value="EamA_dom"/>
</dbReference>
<protein>
    <submittedName>
        <fullName evidence="8">DMT family transporter</fullName>
    </submittedName>
</protein>
<dbReference type="OrthoDB" id="9812899at2"/>
<evidence type="ECO:0000256" key="6">
    <source>
        <dbReference type="SAM" id="Phobius"/>
    </source>
</evidence>
<evidence type="ECO:0000256" key="1">
    <source>
        <dbReference type="ARBA" id="ARBA00004141"/>
    </source>
</evidence>
<comment type="subcellular location">
    <subcellularLocation>
        <location evidence="1">Membrane</location>
        <topology evidence="1">Multi-pass membrane protein</topology>
    </subcellularLocation>
</comment>